<evidence type="ECO:0000313" key="2">
    <source>
        <dbReference type="Proteomes" id="UP000828941"/>
    </source>
</evidence>
<name>A0ACB9NPU4_BAUVA</name>
<dbReference type="Proteomes" id="UP000828941">
    <property type="component" value="Chromosome 6"/>
</dbReference>
<comment type="caution">
    <text evidence="1">The sequence shown here is derived from an EMBL/GenBank/DDBJ whole genome shotgun (WGS) entry which is preliminary data.</text>
</comment>
<keyword evidence="2" id="KW-1185">Reference proteome</keyword>
<protein>
    <submittedName>
        <fullName evidence="1">Uncharacterized protein</fullName>
    </submittedName>
</protein>
<organism evidence="1 2">
    <name type="scientific">Bauhinia variegata</name>
    <name type="common">Purple orchid tree</name>
    <name type="synonym">Phanera variegata</name>
    <dbReference type="NCBI Taxonomy" id="167791"/>
    <lineage>
        <taxon>Eukaryota</taxon>
        <taxon>Viridiplantae</taxon>
        <taxon>Streptophyta</taxon>
        <taxon>Embryophyta</taxon>
        <taxon>Tracheophyta</taxon>
        <taxon>Spermatophyta</taxon>
        <taxon>Magnoliopsida</taxon>
        <taxon>eudicotyledons</taxon>
        <taxon>Gunneridae</taxon>
        <taxon>Pentapetalae</taxon>
        <taxon>rosids</taxon>
        <taxon>fabids</taxon>
        <taxon>Fabales</taxon>
        <taxon>Fabaceae</taxon>
        <taxon>Cercidoideae</taxon>
        <taxon>Cercideae</taxon>
        <taxon>Bauhiniinae</taxon>
        <taxon>Bauhinia</taxon>
    </lineage>
</organism>
<proteinExistence type="predicted"/>
<accession>A0ACB9NPU4</accession>
<evidence type="ECO:0000313" key="1">
    <source>
        <dbReference type="EMBL" id="KAI4336755.1"/>
    </source>
</evidence>
<gene>
    <name evidence="1" type="ORF">L6164_015243</name>
</gene>
<sequence>MFLFMHPKCFSSSMCKSFLLSFALLLLASCKTKAVLKLPENISVPAVLVFGDSIMDTGNNNNMKTLAKCNFPPYGQDFEGGIPTGRFSNGKVPSDLIAEELGIKELLPAYLDPNLQPGDLATGVCFASGASGYDPLTSQLGPAISLSAQIDLFKEYIGKLKATVGEQRTNFILANSIFVVVQGSNDISNTYFLSHLREVQYDFPAYNDLIVTSASNFLKEIYQLGARRIAVMGAPPLGCVPFQRTLLGGVVRECAKKYNDAAKLFNSKLSKEMSSLKQNLPNYSIAYVDIYYPLLDIIENYQNYGYKVADRGCCGTGKVEAAILCNHLDPTCPNARDYVFWDSFHPTEGVYRKLVGQILGKYLRQLVGLN</sequence>
<dbReference type="EMBL" id="CM039431">
    <property type="protein sequence ID" value="KAI4336755.1"/>
    <property type="molecule type" value="Genomic_DNA"/>
</dbReference>
<reference evidence="1 2" key="1">
    <citation type="journal article" date="2022" name="DNA Res.">
        <title>Chromosomal-level genome assembly of the orchid tree Bauhinia variegata (Leguminosae; Cercidoideae) supports the allotetraploid origin hypothesis of Bauhinia.</title>
        <authorList>
            <person name="Zhong Y."/>
            <person name="Chen Y."/>
            <person name="Zheng D."/>
            <person name="Pang J."/>
            <person name="Liu Y."/>
            <person name="Luo S."/>
            <person name="Meng S."/>
            <person name="Qian L."/>
            <person name="Wei D."/>
            <person name="Dai S."/>
            <person name="Zhou R."/>
        </authorList>
    </citation>
    <scope>NUCLEOTIDE SEQUENCE [LARGE SCALE GENOMIC DNA]</scope>
    <source>
        <strain evidence="1">BV-YZ2020</strain>
    </source>
</reference>